<evidence type="ECO:0000259" key="8">
    <source>
        <dbReference type="PROSITE" id="PS50853"/>
    </source>
</evidence>
<dbReference type="NCBIfam" id="TIGR04183">
    <property type="entry name" value="Por_Secre_tail"/>
    <property type="match status" value="1"/>
</dbReference>
<accession>A0ABT8X2I2</accession>
<evidence type="ECO:0000256" key="5">
    <source>
        <dbReference type="ARBA" id="ARBA00022801"/>
    </source>
</evidence>
<dbReference type="PROSITE" id="PS50853">
    <property type="entry name" value="FN3"/>
    <property type="match status" value="1"/>
</dbReference>
<dbReference type="Gene3D" id="3.10.450.490">
    <property type="match status" value="1"/>
</dbReference>
<dbReference type="InterPro" id="IPR001570">
    <property type="entry name" value="Peptidase_M4_C_domain"/>
</dbReference>
<keyword evidence="5" id="KW-0378">Hydrolase</keyword>
<comment type="similarity">
    <text evidence="1">Belongs to the peptidase M4 family.</text>
</comment>
<dbReference type="InterPro" id="IPR050728">
    <property type="entry name" value="Zinc_Metalloprotease_M4"/>
</dbReference>
<evidence type="ECO:0000256" key="6">
    <source>
        <dbReference type="ARBA" id="ARBA00022833"/>
    </source>
</evidence>
<reference evidence="9" key="1">
    <citation type="submission" date="2023-07" db="EMBL/GenBank/DDBJ databases">
        <title>Two novel species in the genus Flavivirga.</title>
        <authorList>
            <person name="Kwon K."/>
        </authorList>
    </citation>
    <scope>NUCLEOTIDE SEQUENCE</scope>
    <source>
        <strain evidence="9">KACC 14157</strain>
    </source>
</reference>
<dbReference type="InterPro" id="IPR013856">
    <property type="entry name" value="Peptidase_M4_domain"/>
</dbReference>
<dbReference type="InterPro" id="IPR013783">
    <property type="entry name" value="Ig-like_fold"/>
</dbReference>
<dbReference type="RefSeq" id="WP_303282346.1">
    <property type="nucleotide sequence ID" value="NZ_BAABCZ010000011.1"/>
</dbReference>
<evidence type="ECO:0000256" key="7">
    <source>
        <dbReference type="ARBA" id="ARBA00023049"/>
    </source>
</evidence>
<dbReference type="EMBL" id="JAUOEM010000003">
    <property type="protein sequence ID" value="MDO5987775.1"/>
    <property type="molecule type" value="Genomic_DNA"/>
</dbReference>
<name>A0ABT8X2I2_9FLAO</name>
<dbReference type="Gene3D" id="2.60.120.260">
    <property type="entry name" value="Galactose-binding domain-like"/>
    <property type="match status" value="1"/>
</dbReference>
<evidence type="ECO:0000256" key="2">
    <source>
        <dbReference type="ARBA" id="ARBA00022670"/>
    </source>
</evidence>
<keyword evidence="4" id="KW-0732">Signal</keyword>
<evidence type="ECO:0000256" key="4">
    <source>
        <dbReference type="ARBA" id="ARBA00022729"/>
    </source>
</evidence>
<dbReference type="Pfam" id="PF00041">
    <property type="entry name" value="fn3"/>
    <property type="match status" value="1"/>
</dbReference>
<dbReference type="PANTHER" id="PTHR33794:SF1">
    <property type="entry name" value="BACILLOLYSIN"/>
    <property type="match status" value="1"/>
</dbReference>
<evidence type="ECO:0000256" key="1">
    <source>
        <dbReference type="ARBA" id="ARBA00009388"/>
    </source>
</evidence>
<keyword evidence="6" id="KW-0862">Zinc</keyword>
<dbReference type="CDD" id="cd00063">
    <property type="entry name" value="FN3"/>
    <property type="match status" value="1"/>
</dbReference>
<dbReference type="Proteomes" id="UP001176891">
    <property type="component" value="Unassembled WGS sequence"/>
</dbReference>
<proteinExistence type="inferred from homology"/>
<dbReference type="Pfam" id="PF02868">
    <property type="entry name" value="Peptidase_M4_C"/>
    <property type="match status" value="1"/>
</dbReference>
<dbReference type="PANTHER" id="PTHR33794">
    <property type="entry name" value="BACILLOLYSIN"/>
    <property type="match status" value="1"/>
</dbReference>
<keyword evidence="2" id="KW-0645">Protease</keyword>
<dbReference type="InterPro" id="IPR011096">
    <property type="entry name" value="FTP_domain"/>
</dbReference>
<gene>
    <name evidence="9" type="ORF">Q4Q39_10225</name>
</gene>
<dbReference type="Gene3D" id="1.10.390.10">
    <property type="entry name" value="Neutral Protease Domain 2"/>
    <property type="match status" value="1"/>
</dbReference>
<dbReference type="CDD" id="cd09597">
    <property type="entry name" value="M4_TLP"/>
    <property type="match status" value="1"/>
</dbReference>
<dbReference type="Gene3D" id="2.60.40.10">
    <property type="entry name" value="Immunoglobulins"/>
    <property type="match status" value="1"/>
</dbReference>
<evidence type="ECO:0000313" key="10">
    <source>
        <dbReference type="Proteomes" id="UP001176891"/>
    </source>
</evidence>
<dbReference type="Gene3D" id="3.10.170.10">
    <property type="match status" value="1"/>
</dbReference>
<keyword evidence="3" id="KW-0479">Metal-binding</keyword>
<dbReference type="InterPro" id="IPR026444">
    <property type="entry name" value="Secre_tail"/>
</dbReference>
<dbReference type="Pfam" id="PF07504">
    <property type="entry name" value="FTP"/>
    <property type="match status" value="1"/>
</dbReference>
<keyword evidence="7" id="KW-0482">Metalloprotease</keyword>
<organism evidence="9 10">
    <name type="scientific">Flavivirga amylovorans</name>
    <dbReference type="NCBI Taxonomy" id="870486"/>
    <lineage>
        <taxon>Bacteria</taxon>
        <taxon>Pseudomonadati</taxon>
        <taxon>Bacteroidota</taxon>
        <taxon>Flavobacteriia</taxon>
        <taxon>Flavobacteriales</taxon>
        <taxon>Flavobacteriaceae</taxon>
        <taxon>Flavivirga</taxon>
    </lineage>
</organism>
<evidence type="ECO:0000313" key="9">
    <source>
        <dbReference type="EMBL" id="MDO5987775.1"/>
    </source>
</evidence>
<comment type="caution">
    <text evidence="9">The sequence shown here is derived from an EMBL/GenBank/DDBJ whole genome shotgun (WGS) entry which is preliminary data.</text>
</comment>
<dbReference type="InterPro" id="IPR003961">
    <property type="entry name" value="FN3_dom"/>
</dbReference>
<sequence>MRKFLRNLEFITRSFIIIVALIGVTLNGISQEQIIKISNEGTTTSQNEKDDVPVNNKELLRSELKFKQNDKLIPVRSVIDNYGKHEKFQYYYKGIKVQGVIATVHTKNGKATEISTNYKQIPEIDVKASVSAKNALQSAKEKLSFKTIDLISKELIVLPIDPEQNIWKLAYNLHIKGANFDEDVNVYIDAKTGDLIKIISKIKHLGTYSHANRHSKSTDANNTLKQKSFVDLAKQEKLGPLAPATGTLATRYSGTLSLTTDSFQGQYRLRDYSRGSGIINYNNASSGQFLQYIDYTDSNNDWTLAEHDNATKDNAAFDALFASQVTYDYFLNEHGRNSYDGSGSVITNFVNILNYQNAGWSSGNMLYGDGIFGSDPLTSLDVGAHEMGHGVTEFTANLDYEREQGGINESLSDIWAMSVEHYANINYGLNKDLDLLGNDFGYTLRSMANPKAYGQPDTYRGTNWVAATVSEGCSVPQGGAGGNDYCGVHTNSGVGNFWYYTLTLGGSGINDNADSYSVTAIGIDKGGNIVYASLQYLTPTSQYADFRAATIQAAQDLYGADSQEEIQVTNAWYAVGVGAAYSGNTGDTQAPTVPTGLTSSNITASGFDMSWNASTDNVEVTEYEVFIDGASSGLTTTTSYTASGLNNNTTYAVTVIAKDAAGNQSGLSNSIDVTTLQGNGGGCTNATYNSDDFEGGFFSSIWNDGGSDARISTSDQAFANSGIRCVRLRDDQNSANITTDNLDLSSFEELTVTFSYITAGLENGEGFSLQISTNGGASFNLEESWTRGNEFASNNSRQSGTATISGPFTSTTKLRFKHNASINNDRSYLDDVVIEGCSNGTSNIIASNNVNNFTETSIEESKPAIESIKAYPIPVNQILNIKNVPVKSNLKLLSISGQLLIEAKGESQIDMSGFKTGIYILQINTEEQTKFIKVVKK</sequence>
<dbReference type="InterPro" id="IPR036116">
    <property type="entry name" value="FN3_sf"/>
</dbReference>
<keyword evidence="10" id="KW-1185">Reference proteome</keyword>
<dbReference type="InterPro" id="IPR027268">
    <property type="entry name" value="Peptidase_M4/M1_CTD_sf"/>
</dbReference>
<evidence type="ECO:0000256" key="3">
    <source>
        <dbReference type="ARBA" id="ARBA00022723"/>
    </source>
</evidence>
<dbReference type="InterPro" id="IPR023612">
    <property type="entry name" value="Peptidase_M4"/>
</dbReference>
<dbReference type="SMART" id="SM00060">
    <property type="entry name" value="FN3"/>
    <property type="match status" value="1"/>
</dbReference>
<dbReference type="Pfam" id="PF01447">
    <property type="entry name" value="Peptidase_M4"/>
    <property type="match status" value="1"/>
</dbReference>
<dbReference type="SUPFAM" id="SSF55486">
    <property type="entry name" value="Metalloproteases ('zincins'), catalytic domain"/>
    <property type="match status" value="1"/>
</dbReference>
<dbReference type="Pfam" id="PF18962">
    <property type="entry name" value="Por_Secre_tail"/>
    <property type="match status" value="1"/>
</dbReference>
<dbReference type="PRINTS" id="PR00730">
    <property type="entry name" value="THERMOLYSIN"/>
</dbReference>
<dbReference type="SUPFAM" id="SSF49265">
    <property type="entry name" value="Fibronectin type III"/>
    <property type="match status" value="1"/>
</dbReference>
<protein>
    <submittedName>
        <fullName evidence="9">M4 family metallopeptidase</fullName>
    </submittedName>
</protein>
<feature type="domain" description="Fibronectin type-III" evidence="8">
    <location>
        <begin position="593"/>
        <end position="678"/>
    </location>
</feature>